<proteinExistence type="predicted"/>
<keyword evidence="1" id="KW-1133">Transmembrane helix</keyword>
<reference evidence="2" key="1">
    <citation type="submission" date="2022-04" db="EMBL/GenBank/DDBJ databases">
        <title>Roseomonas acroporae sp. nov., isolated from coral Acropora digitifera.</title>
        <authorList>
            <person name="Sun H."/>
        </authorList>
    </citation>
    <scope>NUCLEOTIDE SEQUENCE</scope>
    <source>
        <strain evidence="2">NAR14</strain>
    </source>
</reference>
<comment type="caution">
    <text evidence="2">The sequence shown here is derived from an EMBL/GenBank/DDBJ whole genome shotgun (WGS) entry which is preliminary data.</text>
</comment>
<dbReference type="RefSeq" id="WP_248668878.1">
    <property type="nucleotide sequence ID" value="NZ_JALPRX010000095.1"/>
</dbReference>
<sequence>MLDEQALKVLQAQLDENRDWLKFVLSEYFKWYAAFLALNLAALGFFTTNKPRSVAALFIAIDIVGAILAAQVLSWLKKAEQDADNQRTHLILGAQLNIDCMTSYPSRPIKFGLQAAAGTQLTFAAVWLWFFVKRLLPTFY</sequence>
<keyword evidence="1" id="KW-0812">Transmembrane</keyword>
<accession>A0A9X2BY99</accession>
<keyword evidence="3" id="KW-1185">Reference proteome</keyword>
<feature type="transmembrane region" description="Helical" evidence="1">
    <location>
        <begin position="28"/>
        <end position="47"/>
    </location>
</feature>
<protein>
    <submittedName>
        <fullName evidence="2">Uncharacterized protein</fullName>
    </submittedName>
</protein>
<feature type="transmembrane region" description="Helical" evidence="1">
    <location>
        <begin position="54"/>
        <end position="76"/>
    </location>
</feature>
<evidence type="ECO:0000313" key="2">
    <source>
        <dbReference type="EMBL" id="MCK8786764.1"/>
    </source>
</evidence>
<keyword evidence="1" id="KW-0472">Membrane</keyword>
<dbReference type="EMBL" id="JALPRX010000095">
    <property type="protein sequence ID" value="MCK8786764.1"/>
    <property type="molecule type" value="Genomic_DNA"/>
</dbReference>
<dbReference type="Proteomes" id="UP001139516">
    <property type="component" value="Unassembled WGS sequence"/>
</dbReference>
<name>A0A9X2BY99_9PROT</name>
<organism evidence="2 3">
    <name type="scientific">Roseomonas acroporae</name>
    <dbReference type="NCBI Taxonomy" id="2937791"/>
    <lineage>
        <taxon>Bacteria</taxon>
        <taxon>Pseudomonadati</taxon>
        <taxon>Pseudomonadota</taxon>
        <taxon>Alphaproteobacteria</taxon>
        <taxon>Acetobacterales</taxon>
        <taxon>Roseomonadaceae</taxon>
        <taxon>Roseomonas</taxon>
    </lineage>
</organism>
<feature type="transmembrane region" description="Helical" evidence="1">
    <location>
        <begin position="111"/>
        <end position="132"/>
    </location>
</feature>
<gene>
    <name evidence="2" type="ORF">M0638_20540</name>
</gene>
<evidence type="ECO:0000256" key="1">
    <source>
        <dbReference type="SAM" id="Phobius"/>
    </source>
</evidence>
<dbReference type="AlphaFoldDB" id="A0A9X2BY99"/>
<evidence type="ECO:0000313" key="3">
    <source>
        <dbReference type="Proteomes" id="UP001139516"/>
    </source>
</evidence>